<evidence type="ECO:0000256" key="3">
    <source>
        <dbReference type="ARBA" id="ARBA00021438"/>
    </source>
</evidence>
<feature type="compositionally biased region" description="Acidic residues" evidence="9">
    <location>
        <begin position="222"/>
        <end position="233"/>
    </location>
</feature>
<feature type="compositionally biased region" description="Basic and acidic residues" evidence="9">
    <location>
        <begin position="35"/>
        <end position="51"/>
    </location>
</feature>
<feature type="compositionally biased region" description="Pro residues" evidence="9">
    <location>
        <begin position="581"/>
        <end position="593"/>
    </location>
</feature>
<dbReference type="EMBL" id="QKKF02025464">
    <property type="protein sequence ID" value="RZF37017.1"/>
    <property type="molecule type" value="Genomic_DNA"/>
</dbReference>
<feature type="compositionally biased region" description="Polar residues" evidence="9">
    <location>
        <begin position="15"/>
        <end position="32"/>
    </location>
</feature>
<keyword evidence="7" id="KW-0694">RNA-binding</keyword>
<gene>
    <name evidence="10" type="ORF">LSTR_LSTR004705</name>
</gene>
<dbReference type="GO" id="GO:0005634">
    <property type="term" value="C:nucleus"/>
    <property type="evidence" value="ECO:0007669"/>
    <property type="project" value="UniProtKB-SubCell"/>
</dbReference>
<evidence type="ECO:0000256" key="6">
    <source>
        <dbReference type="ARBA" id="ARBA00022553"/>
    </source>
</evidence>
<dbReference type="InterPro" id="IPR007504">
    <property type="entry name" value="H/ACA_rnp_Gar1/Naf1"/>
</dbReference>
<dbReference type="PANTHER" id="PTHR31633:SF1">
    <property type="entry name" value="H_ACA RIBONUCLEOPROTEIN COMPLEX NON-CORE SUBUNIT NAF1"/>
    <property type="match status" value="1"/>
</dbReference>
<dbReference type="GO" id="GO:0043489">
    <property type="term" value="P:RNA stabilization"/>
    <property type="evidence" value="ECO:0007669"/>
    <property type="project" value="UniProtKB-ARBA"/>
</dbReference>
<evidence type="ECO:0000256" key="7">
    <source>
        <dbReference type="ARBA" id="ARBA00022884"/>
    </source>
</evidence>
<evidence type="ECO:0000313" key="10">
    <source>
        <dbReference type="EMBL" id="RZF37017.1"/>
    </source>
</evidence>
<dbReference type="Proteomes" id="UP000291343">
    <property type="component" value="Unassembled WGS sequence"/>
</dbReference>
<evidence type="ECO:0000256" key="2">
    <source>
        <dbReference type="ARBA" id="ARBA00009801"/>
    </source>
</evidence>
<feature type="compositionally biased region" description="Basic and acidic residues" evidence="9">
    <location>
        <begin position="76"/>
        <end position="96"/>
    </location>
</feature>
<feature type="compositionally biased region" description="Low complexity" evidence="9">
    <location>
        <begin position="247"/>
        <end position="269"/>
    </location>
</feature>
<dbReference type="SUPFAM" id="SSF50447">
    <property type="entry name" value="Translation proteins"/>
    <property type="match status" value="1"/>
</dbReference>
<dbReference type="InterPro" id="IPR040309">
    <property type="entry name" value="Naf1"/>
</dbReference>
<evidence type="ECO:0000256" key="9">
    <source>
        <dbReference type="SAM" id="MobiDB-lite"/>
    </source>
</evidence>
<dbReference type="Gene3D" id="2.40.10.230">
    <property type="entry name" value="Probable tRNA pseudouridine synthase domain"/>
    <property type="match status" value="1"/>
</dbReference>
<keyword evidence="5" id="KW-0698">rRNA processing</keyword>
<evidence type="ECO:0000256" key="5">
    <source>
        <dbReference type="ARBA" id="ARBA00022552"/>
    </source>
</evidence>
<dbReference type="InterPro" id="IPR038664">
    <property type="entry name" value="Gar1/Naf1_Cbf5-bd_sf"/>
</dbReference>
<comment type="similarity">
    <text evidence="2">Belongs to the NAF1 family.</text>
</comment>
<feature type="region of interest" description="Disordered" evidence="9">
    <location>
        <begin position="1"/>
        <end position="108"/>
    </location>
</feature>
<dbReference type="PANTHER" id="PTHR31633">
    <property type="entry name" value="H/ACA RIBONUCLEOPROTEIN COMPLEX NON-CORE SUBUNIT NAF1"/>
    <property type="match status" value="1"/>
</dbReference>
<dbReference type="InParanoid" id="A0A482WTV4"/>
<dbReference type="GO" id="GO:0006364">
    <property type="term" value="P:rRNA processing"/>
    <property type="evidence" value="ECO:0007669"/>
    <property type="project" value="UniProtKB-KW"/>
</dbReference>
<dbReference type="STRING" id="195883.A0A482WTV4"/>
<dbReference type="OrthoDB" id="21550at2759"/>
<keyword evidence="6" id="KW-0597">Phosphoprotein</keyword>
<dbReference type="GO" id="GO:0003723">
    <property type="term" value="F:RNA binding"/>
    <property type="evidence" value="ECO:0007669"/>
    <property type="project" value="UniProtKB-KW"/>
</dbReference>
<feature type="region of interest" description="Disordered" evidence="9">
    <location>
        <begin position="221"/>
        <end position="297"/>
    </location>
</feature>
<keyword evidence="8" id="KW-0539">Nucleus</keyword>
<keyword evidence="4" id="KW-0690">Ribosome biogenesis</keyword>
<dbReference type="Pfam" id="PF04410">
    <property type="entry name" value="Gar1"/>
    <property type="match status" value="1"/>
</dbReference>
<feature type="compositionally biased region" description="Low complexity" evidence="9">
    <location>
        <begin position="171"/>
        <end position="188"/>
    </location>
</feature>
<dbReference type="GO" id="GO:0005732">
    <property type="term" value="C:sno(s)RNA-containing ribonucleoprotein complex"/>
    <property type="evidence" value="ECO:0007669"/>
    <property type="project" value="InterPro"/>
</dbReference>
<organism evidence="10 11">
    <name type="scientific">Laodelphax striatellus</name>
    <name type="common">Small brown planthopper</name>
    <name type="synonym">Delphax striatella</name>
    <dbReference type="NCBI Taxonomy" id="195883"/>
    <lineage>
        <taxon>Eukaryota</taxon>
        <taxon>Metazoa</taxon>
        <taxon>Ecdysozoa</taxon>
        <taxon>Arthropoda</taxon>
        <taxon>Hexapoda</taxon>
        <taxon>Insecta</taxon>
        <taxon>Pterygota</taxon>
        <taxon>Neoptera</taxon>
        <taxon>Paraneoptera</taxon>
        <taxon>Hemiptera</taxon>
        <taxon>Auchenorrhyncha</taxon>
        <taxon>Fulgoroidea</taxon>
        <taxon>Delphacidae</taxon>
        <taxon>Criomorphinae</taxon>
        <taxon>Laodelphax</taxon>
    </lineage>
</organism>
<accession>A0A482WTV4</accession>
<dbReference type="GO" id="GO:0001522">
    <property type="term" value="P:pseudouridine synthesis"/>
    <property type="evidence" value="ECO:0007669"/>
    <property type="project" value="InterPro"/>
</dbReference>
<dbReference type="SMR" id="A0A482WTV4"/>
<comment type="caution">
    <text evidence="10">The sequence shown here is derived from an EMBL/GenBank/DDBJ whole genome shotgun (WGS) entry which is preliminary data.</text>
</comment>
<keyword evidence="11" id="KW-1185">Reference proteome</keyword>
<protein>
    <recommendedName>
        <fullName evidence="3">H/ACA ribonucleoprotein complex non-core subunit NAF1</fullName>
    </recommendedName>
</protein>
<feature type="compositionally biased region" description="Acidic residues" evidence="9">
    <location>
        <begin position="97"/>
        <end position="108"/>
    </location>
</feature>
<feature type="region of interest" description="Disordered" evidence="9">
    <location>
        <begin position="167"/>
        <end position="195"/>
    </location>
</feature>
<evidence type="ECO:0000256" key="4">
    <source>
        <dbReference type="ARBA" id="ARBA00022517"/>
    </source>
</evidence>
<comment type="subcellular location">
    <subcellularLocation>
        <location evidence="1">Nucleus</location>
    </subcellularLocation>
</comment>
<dbReference type="FunFam" id="2.40.10.230:FF:000002">
    <property type="entry name" value="H/ACA ribonucleoprotein complex non-core subunit NAF1"/>
    <property type="match status" value="1"/>
</dbReference>
<name>A0A482WTV4_LAOST</name>
<reference evidence="10 11" key="1">
    <citation type="journal article" date="2017" name="Gigascience">
        <title>Genome sequence of the small brown planthopper, Laodelphax striatellus.</title>
        <authorList>
            <person name="Zhu J."/>
            <person name="Jiang F."/>
            <person name="Wang X."/>
            <person name="Yang P."/>
            <person name="Bao Y."/>
            <person name="Zhao W."/>
            <person name="Wang W."/>
            <person name="Lu H."/>
            <person name="Wang Q."/>
            <person name="Cui N."/>
            <person name="Li J."/>
            <person name="Chen X."/>
            <person name="Luo L."/>
            <person name="Yu J."/>
            <person name="Kang L."/>
            <person name="Cui F."/>
        </authorList>
    </citation>
    <scope>NUCLEOTIDE SEQUENCE [LARGE SCALE GENOMIC DNA]</scope>
    <source>
        <strain evidence="10">Lst14</strain>
    </source>
</reference>
<dbReference type="InterPro" id="IPR009000">
    <property type="entry name" value="Transl_B-barrel_sf"/>
</dbReference>
<proteinExistence type="inferred from homology"/>
<dbReference type="GO" id="GO:0000493">
    <property type="term" value="P:box H/ACA snoRNP assembly"/>
    <property type="evidence" value="ECO:0007669"/>
    <property type="project" value="InterPro"/>
</dbReference>
<evidence type="ECO:0000313" key="11">
    <source>
        <dbReference type="Proteomes" id="UP000291343"/>
    </source>
</evidence>
<dbReference type="AlphaFoldDB" id="A0A482WTV4"/>
<feature type="region of interest" description="Disordered" evidence="9">
    <location>
        <begin position="569"/>
        <end position="595"/>
    </location>
</feature>
<evidence type="ECO:0000256" key="8">
    <source>
        <dbReference type="ARBA" id="ARBA00023242"/>
    </source>
</evidence>
<evidence type="ECO:0000256" key="1">
    <source>
        <dbReference type="ARBA" id="ARBA00004123"/>
    </source>
</evidence>
<sequence length="742" mass="80732">MEFPKEQHAGDNKQTEIQLDNNSKPENTSQTVGKVDTEESNRIGFQGREDCASLANQEISEMKKSIDESQSAPKSSKLDSQESKAESEKGNQKENEPESFETADDMEVEIQSISINSDQSSNLIVSHRDEKIANDCSENPSSSNEDSNVCEEMVAKNSALEVVKVADEEGAASSSTQEVAEAQAAQGGTEEKGTTAAEPTVLCGLYALNALWGYGILISSDDSSDDDGVDEQSTDAVMRDASTQRQSVVSLDSDTSSMSSSTSLFFTDDSGSEDEQASGEKNRPNPRPRKPPMTDGELALEDLPPIEDLKITVPEQECTKVGEVLHIVDKLVIVQGIKNMPPLDLESALFLAWDRPLGLIFDVFGPVVEPSYCVRFNSYEEIKSKNITPGMPVYYGPKSQYTNYVFMQHLLNSKGSDASWTGNNEPPLEQLDFSDDETERAAKKAIKAINKEMKVDADEPQRKKHMAYEQRMNAMNLYMTRVSEMKSQMIVRKRRPPRKGLIQPAVLSAAADTSSWLVKVSSSTNFEAPPPVFQQQPPPYHGGAVALPPSFAPPPFAFNRFVPPPPPAALPKPSMFVDTSRPPPRSPQPPPPVLHNQMAFPPPPSMAVPPPTTPSLFCNVNVPPPPQPAAVATSRLFRSNNSVNLNSLFPDLFMSSSRTAPPPPMLAQPCPVSAAFSFPPPPMGLTSPPPPVALVPPVKADNANGVANANRLPLFNQSTFHNPLHRPATPTPPPYSLFINKA</sequence>
<feature type="compositionally biased region" description="Basic and acidic residues" evidence="9">
    <location>
        <begin position="1"/>
        <end position="14"/>
    </location>
</feature>